<proteinExistence type="predicted"/>
<reference evidence="2 3" key="1">
    <citation type="journal article" date="2019" name="Mol. Biol. Evol.">
        <title>Blast fungal genomes show frequent chromosomal changes, gene gains and losses, and effector gene turnover.</title>
        <authorList>
            <person name="Gomez Luciano L.B."/>
            <person name="Jason Tsai I."/>
            <person name="Chuma I."/>
            <person name="Tosa Y."/>
            <person name="Chen Y.H."/>
            <person name="Li J.Y."/>
            <person name="Li M.Y."/>
            <person name="Jade Lu M.Y."/>
            <person name="Nakayashiki H."/>
            <person name="Li W.H."/>
        </authorList>
    </citation>
    <scope>NUCLEOTIDE SEQUENCE [LARGE SCALE GENOMIC DNA]</scope>
    <source>
        <strain evidence="2">MZ5-1-6</strain>
    </source>
</reference>
<keyword evidence="1" id="KW-0732">Signal</keyword>
<dbReference type="EMBL" id="CP034206">
    <property type="protein sequence ID" value="QBZ58159.1"/>
    <property type="molecule type" value="Genomic_DNA"/>
</dbReference>
<sequence>MATPNAIMLATIFYTLRLLHALRDDDRFPLWNSVPGFSLSVWKAAANLIRYGRIKKKVRFDMSHLEQSTQQADEEL</sequence>
<evidence type="ECO:0000313" key="3">
    <source>
        <dbReference type="Proteomes" id="UP000294847"/>
    </source>
</evidence>
<dbReference type="VEuPathDB" id="FungiDB:M_BR32_EuGene_00121021"/>
<dbReference type="Proteomes" id="UP000294847">
    <property type="component" value="Chromosome 3"/>
</dbReference>
<dbReference type="AlphaFoldDB" id="A0A4P7N6E7"/>
<gene>
    <name evidence="2" type="ORF">PoMZ_03101</name>
</gene>
<feature type="chain" id="PRO_5020886114" evidence="1">
    <location>
        <begin position="22"/>
        <end position="76"/>
    </location>
</feature>
<accession>A0A4P7N6E7</accession>
<evidence type="ECO:0000256" key="1">
    <source>
        <dbReference type="SAM" id="SignalP"/>
    </source>
</evidence>
<feature type="signal peptide" evidence="1">
    <location>
        <begin position="1"/>
        <end position="21"/>
    </location>
</feature>
<evidence type="ECO:0000313" key="2">
    <source>
        <dbReference type="EMBL" id="QBZ58159.1"/>
    </source>
</evidence>
<name>A0A4P7N6E7_PYROR</name>
<protein>
    <submittedName>
        <fullName evidence="2">Uncharacterized protein</fullName>
    </submittedName>
</protein>
<organism evidence="2 3">
    <name type="scientific">Pyricularia oryzae</name>
    <name type="common">Rice blast fungus</name>
    <name type="synonym">Magnaporthe oryzae</name>
    <dbReference type="NCBI Taxonomy" id="318829"/>
    <lineage>
        <taxon>Eukaryota</taxon>
        <taxon>Fungi</taxon>
        <taxon>Dikarya</taxon>
        <taxon>Ascomycota</taxon>
        <taxon>Pezizomycotina</taxon>
        <taxon>Sordariomycetes</taxon>
        <taxon>Sordariomycetidae</taxon>
        <taxon>Magnaporthales</taxon>
        <taxon>Pyriculariaceae</taxon>
        <taxon>Pyricularia</taxon>
    </lineage>
</organism>